<proteinExistence type="predicted"/>
<reference evidence="6" key="1">
    <citation type="journal article" date="2009" name="PLoS ONE">
        <title>Methylobacterium genome sequences: a reference blueprint to investigate microbial metabolism of C1 compounds from natural and industrial sources.</title>
        <authorList>
            <person name="Vuilleumier S."/>
            <person name="Chistoserdova L."/>
            <person name="Lee M.-C."/>
            <person name="Bringel F."/>
            <person name="Lajus A."/>
            <person name="Zhou Y."/>
            <person name="Gourion B."/>
            <person name="Barbe V."/>
            <person name="Chang J."/>
            <person name="Cruveiller S."/>
            <person name="Dossat C."/>
            <person name="Gillett W."/>
            <person name="Gruffaz C."/>
            <person name="Haugen E."/>
            <person name="Hourcade E."/>
            <person name="Levy R."/>
            <person name="Mangenot S."/>
            <person name="Muller E."/>
            <person name="Nadalig T."/>
            <person name="Pagni M."/>
            <person name="Penny C."/>
            <person name="Peyraud R."/>
            <person name="Robinson D.G."/>
            <person name="Roche D."/>
            <person name="Rouy Z."/>
            <person name="Saenampechek C."/>
            <person name="Salvignol G."/>
            <person name="Vallenet D."/>
            <person name="Wu Z."/>
            <person name="Marx C.J."/>
            <person name="Vorholt J.A."/>
            <person name="Olson M.V."/>
            <person name="Kaul R."/>
            <person name="Weissenbach J."/>
            <person name="Medigue C."/>
            <person name="Lidstrom M.E."/>
        </authorList>
    </citation>
    <scope>NUCLEOTIDE SEQUENCE [LARGE SCALE GENOMIC DNA]</scope>
    <source>
        <strain evidence="6">DSM 6343 / CIP 106787 / DM4</strain>
    </source>
</reference>
<dbReference type="InterPro" id="IPR014710">
    <property type="entry name" value="RmlC-like_jellyroll"/>
</dbReference>
<dbReference type="InterPro" id="IPR036388">
    <property type="entry name" value="WH-like_DNA-bd_sf"/>
</dbReference>
<dbReference type="GO" id="GO:0003677">
    <property type="term" value="F:DNA binding"/>
    <property type="evidence" value="ECO:0007669"/>
    <property type="project" value="UniProtKB-KW"/>
</dbReference>
<dbReference type="Pfam" id="PF13545">
    <property type="entry name" value="HTH_Crp_2"/>
    <property type="match status" value="1"/>
</dbReference>
<evidence type="ECO:0000256" key="2">
    <source>
        <dbReference type="ARBA" id="ARBA00023125"/>
    </source>
</evidence>
<dbReference type="GO" id="GO:0006355">
    <property type="term" value="P:regulation of DNA-templated transcription"/>
    <property type="evidence" value="ECO:0007669"/>
    <property type="project" value="InterPro"/>
</dbReference>
<dbReference type="SUPFAM" id="SSF46785">
    <property type="entry name" value="Winged helix' DNA-binding domain"/>
    <property type="match status" value="1"/>
</dbReference>
<dbReference type="CDD" id="cd00038">
    <property type="entry name" value="CAP_ED"/>
    <property type="match status" value="1"/>
</dbReference>
<evidence type="ECO:0000256" key="3">
    <source>
        <dbReference type="ARBA" id="ARBA00023163"/>
    </source>
</evidence>
<dbReference type="Proteomes" id="UP000008070">
    <property type="component" value="Chromosome"/>
</dbReference>
<dbReference type="HOGENOM" id="CLU_075053_0_0_5"/>
<dbReference type="Gene3D" id="1.10.10.10">
    <property type="entry name" value="Winged helix-like DNA-binding domain superfamily/Winged helix DNA-binding domain"/>
    <property type="match status" value="1"/>
</dbReference>
<name>C7CCF9_METED</name>
<organism evidence="5 6">
    <name type="scientific">Methylorubrum extorquens (strain DSM 6343 / CIP 106787 / DM4)</name>
    <name type="common">Methylobacterium extorquens</name>
    <dbReference type="NCBI Taxonomy" id="661410"/>
    <lineage>
        <taxon>Bacteria</taxon>
        <taxon>Pseudomonadati</taxon>
        <taxon>Pseudomonadota</taxon>
        <taxon>Alphaproteobacteria</taxon>
        <taxon>Hyphomicrobiales</taxon>
        <taxon>Methylobacteriaceae</taxon>
        <taxon>Methylorubrum</taxon>
    </lineage>
</organism>
<keyword evidence="3" id="KW-0804">Transcription</keyword>
<sequence length="270" mass="29604">MFADGSLRHVGNGAVAMDELHRPFVRKLDALAPLHAADKVALAAIEADAQHFPSGTDLIPDGGWAEGMIVLVEGYACRYKLRKNGRRQIIAYLVPGDVCDLDALGLDRMDHAIGTHSNCRVTRVEPNVVSDLRRRPAVAQALQTAARADEARLRVWLVNLGCRSAVERLAHLFCELFMRLREVGLVNGNSYLLPVIQHDLADTTGMTPVHVNRSLGALRRAGLIARKGKHLTVLDLPRLMAVAEFDPGYLQLGSGRRMGEIASSWMEPPI</sequence>
<dbReference type="SUPFAM" id="SSF51206">
    <property type="entry name" value="cAMP-binding domain-like"/>
    <property type="match status" value="1"/>
</dbReference>
<evidence type="ECO:0000313" key="5">
    <source>
        <dbReference type="EMBL" id="CAX22506.1"/>
    </source>
</evidence>
<dbReference type="InterPro" id="IPR018490">
    <property type="entry name" value="cNMP-bd_dom_sf"/>
</dbReference>
<dbReference type="Gene3D" id="2.60.120.10">
    <property type="entry name" value="Jelly Rolls"/>
    <property type="match status" value="1"/>
</dbReference>
<dbReference type="InterPro" id="IPR000595">
    <property type="entry name" value="cNMP-bd_dom"/>
</dbReference>
<dbReference type="KEGG" id="mdi:METDI0874"/>
<evidence type="ECO:0000313" key="6">
    <source>
        <dbReference type="Proteomes" id="UP000008070"/>
    </source>
</evidence>
<gene>
    <name evidence="5" type="ORF">METD_I0874</name>
</gene>
<keyword evidence="1" id="KW-0805">Transcription regulation</keyword>
<dbReference type="Pfam" id="PF00027">
    <property type="entry name" value="cNMP_binding"/>
    <property type="match status" value="1"/>
</dbReference>
<evidence type="ECO:0000256" key="1">
    <source>
        <dbReference type="ARBA" id="ARBA00023015"/>
    </source>
</evidence>
<evidence type="ECO:0000259" key="4">
    <source>
        <dbReference type="PROSITE" id="PS51063"/>
    </source>
</evidence>
<dbReference type="PROSITE" id="PS51063">
    <property type="entry name" value="HTH_CRP_2"/>
    <property type="match status" value="1"/>
</dbReference>
<accession>C7CCF9</accession>
<feature type="domain" description="HTH crp-type" evidence="4">
    <location>
        <begin position="163"/>
        <end position="237"/>
    </location>
</feature>
<dbReference type="InterPro" id="IPR012318">
    <property type="entry name" value="HTH_CRP"/>
</dbReference>
<protein>
    <submittedName>
        <fullName evidence="5">Transcriptional regulator, Crp/Fnr family</fullName>
    </submittedName>
</protein>
<keyword evidence="2" id="KW-0238">DNA-binding</keyword>
<dbReference type="EMBL" id="FP103042">
    <property type="protein sequence ID" value="CAX22506.1"/>
    <property type="molecule type" value="Genomic_DNA"/>
</dbReference>
<dbReference type="AlphaFoldDB" id="C7CCF9"/>
<dbReference type="InterPro" id="IPR036390">
    <property type="entry name" value="WH_DNA-bd_sf"/>
</dbReference>
<dbReference type="SMART" id="SM00419">
    <property type="entry name" value="HTH_CRP"/>
    <property type="match status" value="1"/>
</dbReference>